<dbReference type="PANTHER" id="PTHR32154">
    <property type="entry name" value="PYRUVATE-FLAVODOXIN OXIDOREDUCTASE-RELATED"/>
    <property type="match status" value="1"/>
</dbReference>
<dbReference type="InterPro" id="IPR002880">
    <property type="entry name" value="Pyrv_Fd/Flavodoxin_OxRdtase_N"/>
</dbReference>
<dbReference type="InParanoid" id="O67254"/>
<accession>O67254</accession>
<dbReference type="HOGENOM" id="CLU_002569_5_0_0"/>
<dbReference type="PIR" id="C70403">
    <property type="entry name" value="C70403"/>
</dbReference>
<evidence type="ECO:0000256" key="1">
    <source>
        <dbReference type="ARBA" id="ARBA00023002"/>
    </source>
</evidence>
<dbReference type="AlphaFoldDB" id="O67254"/>
<organism evidence="4 5">
    <name type="scientific">Aquifex aeolicus (strain VF5)</name>
    <dbReference type="NCBI Taxonomy" id="224324"/>
    <lineage>
        <taxon>Bacteria</taxon>
        <taxon>Pseudomonadati</taxon>
        <taxon>Aquificota</taxon>
        <taxon>Aquificia</taxon>
        <taxon>Aquificales</taxon>
        <taxon>Aquificaceae</taxon>
        <taxon>Aquifex</taxon>
    </lineage>
</organism>
<evidence type="ECO:0000313" key="5">
    <source>
        <dbReference type="Proteomes" id="UP000000798"/>
    </source>
</evidence>
<dbReference type="GO" id="GO:0016491">
    <property type="term" value="F:oxidoreductase activity"/>
    <property type="evidence" value="ECO:0007669"/>
    <property type="project" value="UniProtKB-KW"/>
</dbReference>
<dbReference type="GO" id="GO:0006979">
    <property type="term" value="P:response to oxidative stress"/>
    <property type="evidence" value="ECO:0000318"/>
    <property type="project" value="GO_Central"/>
</dbReference>
<dbReference type="Pfam" id="PF17147">
    <property type="entry name" value="PFOR_II"/>
    <property type="match status" value="1"/>
</dbReference>
<dbReference type="STRING" id="224324.aq_1195"/>
<dbReference type="Gene3D" id="3.40.50.970">
    <property type="match status" value="1"/>
</dbReference>
<keyword evidence="1" id="KW-0560">Oxidoreductase</keyword>
<dbReference type="Pfam" id="PF01855">
    <property type="entry name" value="POR_N"/>
    <property type="match status" value="1"/>
</dbReference>
<dbReference type="CDD" id="cd07034">
    <property type="entry name" value="TPP_PYR_PFOR_IOR-alpha_like"/>
    <property type="match status" value="1"/>
</dbReference>
<evidence type="ECO:0000313" key="4">
    <source>
        <dbReference type="EMBL" id="AAC07211.1"/>
    </source>
</evidence>
<evidence type="ECO:0000259" key="3">
    <source>
        <dbReference type="Pfam" id="PF17147"/>
    </source>
</evidence>
<proteinExistence type="predicted"/>
<dbReference type="Gene3D" id="3.40.50.920">
    <property type="match status" value="1"/>
</dbReference>
<dbReference type="PANTHER" id="PTHR32154:SF0">
    <property type="entry name" value="PYRUVATE-FLAVODOXIN OXIDOREDUCTASE-RELATED"/>
    <property type="match status" value="1"/>
</dbReference>
<dbReference type="OrthoDB" id="9794954at2"/>
<dbReference type="KEGG" id="aae:aq_1195"/>
<dbReference type="RefSeq" id="WP_010880756.1">
    <property type="nucleotide sequence ID" value="NC_000918.1"/>
</dbReference>
<dbReference type="PATRIC" id="fig|224324.8.peg.931"/>
<dbReference type="InterPro" id="IPR009014">
    <property type="entry name" value="Transketo_C/PFOR_II"/>
</dbReference>
<dbReference type="InterPro" id="IPR050722">
    <property type="entry name" value="Pyruvate:ferred/Flavod_OxRd"/>
</dbReference>
<evidence type="ECO:0000259" key="2">
    <source>
        <dbReference type="Pfam" id="PF01855"/>
    </source>
</evidence>
<dbReference type="SUPFAM" id="SSF52518">
    <property type="entry name" value="Thiamin diphosphate-binding fold (THDP-binding)"/>
    <property type="match status" value="1"/>
</dbReference>
<keyword evidence="5" id="KW-1185">Reference proteome</keyword>
<dbReference type="FunFam" id="3.40.50.920:FF:000013">
    <property type="entry name" value="Ferredoxin oxidoreductase alpha subunit"/>
    <property type="match status" value="1"/>
</dbReference>
<dbReference type="EMBL" id="AE000657">
    <property type="protein sequence ID" value="AAC07211.1"/>
    <property type="molecule type" value="Genomic_DNA"/>
</dbReference>
<dbReference type="Proteomes" id="UP000000798">
    <property type="component" value="Chromosome"/>
</dbReference>
<dbReference type="InterPro" id="IPR033412">
    <property type="entry name" value="PFOR_II"/>
</dbReference>
<dbReference type="EnsemblBacteria" id="AAC07211">
    <property type="protein sequence ID" value="AAC07211"/>
    <property type="gene ID" value="aq_1195"/>
</dbReference>
<dbReference type="eggNOG" id="COG0674">
    <property type="taxonomic scope" value="Bacteria"/>
</dbReference>
<dbReference type="InterPro" id="IPR029061">
    <property type="entry name" value="THDP-binding"/>
</dbReference>
<feature type="domain" description="Pyruvate:ferredoxin oxidoreductase core" evidence="3">
    <location>
        <begin position="290"/>
        <end position="382"/>
    </location>
</feature>
<protein>
    <submittedName>
        <fullName evidence="4">Ferredoxin oxidoreductase alpha subunit</fullName>
    </submittedName>
</protein>
<dbReference type="SUPFAM" id="SSF52922">
    <property type="entry name" value="TK C-terminal domain-like"/>
    <property type="match status" value="1"/>
</dbReference>
<name>O67254_AQUAE</name>
<sequence>MAQQVKTEKVRYNRMGQRIVSPDYLLFEAPRTKHFITGSEAVKEAAKRASVDASISYPITPQSEAAHMLGELWREGYIGVYFRGESEFGVMSEVAGCAMAGARTITTTSGPGTMRAMEVFPMWAGSRLPIQLVLMARGINSPLSIQPDNLEISFLLDTGCMVWHAETAQELFDMIIAGFVVAEQPDVHVPIITAIDGFFISHTREAVYLPPEDIALPPYNPYKAPMPPIDMEMPPGRFMRDPFVMKSNYISYATHASWQFEVRAAIERSRPYAKHYLRGLVEHFGDPEGEVLFIASGTAAAQAKEATQILIHEEGIKARVLRLKTLRPFPTEEVREAVKGAKYIFIPEFNVVGWLEREVKRALYGYTDIPIFGTPRVGGGMTMPPEFIVQEVLRLIGKEVKHVG</sequence>
<gene>
    <name evidence="4" type="primary">forA1</name>
    <name evidence="4" type="ordered locus">aq_1195</name>
</gene>
<feature type="domain" description="Pyruvate flavodoxin/ferredoxin oxidoreductase pyrimidine binding" evidence="2">
    <location>
        <begin position="44"/>
        <end position="265"/>
    </location>
</feature>
<reference evidence="4 5" key="1">
    <citation type="journal article" date="1998" name="Nature">
        <title>The complete genome of the hyperthermophilic bacterium Aquifex aeolicus.</title>
        <authorList>
            <person name="Deckert G."/>
            <person name="Warren P.V."/>
            <person name="Gaasterland T."/>
            <person name="Young W.G."/>
            <person name="Lenox A.L."/>
            <person name="Graham D.E."/>
            <person name="Overbeek R."/>
            <person name="Snead M.A."/>
            <person name="Keller M."/>
            <person name="Aujay M."/>
            <person name="Huber R."/>
            <person name="Feldman R.A."/>
            <person name="Short J.M."/>
            <person name="Olson G.J."/>
            <person name="Swanson R.V."/>
        </authorList>
    </citation>
    <scope>NUCLEOTIDE SEQUENCE [LARGE SCALE GENOMIC DNA]</scope>
    <source>
        <strain evidence="4 5">VF5</strain>
    </source>
</reference>